<evidence type="ECO:0000313" key="4">
    <source>
        <dbReference type="Proteomes" id="UP000008827"/>
    </source>
</evidence>
<dbReference type="EMBL" id="CM000848">
    <property type="protein sequence ID" value="KRH13928.1"/>
    <property type="molecule type" value="Genomic_DNA"/>
</dbReference>
<dbReference type="Proteomes" id="UP000008827">
    <property type="component" value="Chromosome 15"/>
</dbReference>
<organism evidence="2">
    <name type="scientific">Glycine max</name>
    <name type="common">Soybean</name>
    <name type="synonym">Glycine hispida</name>
    <dbReference type="NCBI Taxonomy" id="3847"/>
    <lineage>
        <taxon>Eukaryota</taxon>
        <taxon>Viridiplantae</taxon>
        <taxon>Streptophyta</taxon>
        <taxon>Embryophyta</taxon>
        <taxon>Tracheophyta</taxon>
        <taxon>Spermatophyta</taxon>
        <taxon>Magnoliopsida</taxon>
        <taxon>eudicotyledons</taxon>
        <taxon>Gunneridae</taxon>
        <taxon>Pentapetalae</taxon>
        <taxon>rosids</taxon>
        <taxon>fabids</taxon>
        <taxon>Fabales</taxon>
        <taxon>Fabaceae</taxon>
        <taxon>Papilionoideae</taxon>
        <taxon>50 kb inversion clade</taxon>
        <taxon>NPAAA clade</taxon>
        <taxon>indigoferoid/millettioid clade</taxon>
        <taxon>Phaseoleae</taxon>
        <taxon>Glycine</taxon>
        <taxon>Glycine subgen. Soja</taxon>
    </lineage>
</organism>
<dbReference type="PANTHER" id="PTHR45878:SF1">
    <property type="entry name" value="ZINC FINGER PROTEIN WIP2"/>
    <property type="match status" value="1"/>
</dbReference>
<sequence>MTDPKSNVYTETFNFMPLYSHHSSFTSQSSLLSSYPLSYSNTNTNTFSNQSDTSSSSCAAPPPSSPLREALPLINNIKQKKNEPSNGGEEVEEEGQKKRDIDETLLTSITEEGDDDETVTVALQIGLPSVATSDLNGSRKIFEACAKMDVKEDVRVISGHPLDRLNNIQYWIPTPSQILIGPTQFLCHVCSKSFNRYNNLQVASTTLTTQEQGLSRTSEPFKHTTRENTALNPTCAENVTKHLQSKVIGGHMRRTVA</sequence>
<feature type="compositionally biased region" description="Low complexity" evidence="1">
    <location>
        <begin position="46"/>
        <end position="59"/>
    </location>
</feature>
<dbReference type="GO" id="GO:0003700">
    <property type="term" value="F:DNA-binding transcription factor activity"/>
    <property type="evidence" value="ECO:0007669"/>
    <property type="project" value="InterPro"/>
</dbReference>
<reference evidence="3" key="2">
    <citation type="submission" date="2018-02" db="UniProtKB">
        <authorList>
            <consortium name="EnsemblPlants"/>
        </authorList>
    </citation>
    <scope>IDENTIFICATION</scope>
    <source>
        <strain evidence="3">Williams 82</strain>
    </source>
</reference>
<evidence type="ECO:0000313" key="3">
    <source>
        <dbReference type="EnsemblPlants" id="KRH13928"/>
    </source>
</evidence>
<dbReference type="AlphaFoldDB" id="A0A0R0GFE4"/>
<reference evidence="2" key="3">
    <citation type="submission" date="2018-07" db="EMBL/GenBank/DDBJ databases">
        <title>WGS assembly of Glycine max.</title>
        <authorList>
            <person name="Schmutz J."/>
            <person name="Cannon S."/>
            <person name="Schlueter J."/>
            <person name="Ma J."/>
            <person name="Mitros T."/>
            <person name="Nelson W."/>
            <person name="Hyten D."/>
            <person name="Song Q."/>
            <person name="Thelen J."/>
            <person name="Cheng J."/>
            <person name="Xu D."/>
            <person name="Hellsten U."/>
            <person name="May G."/>
            <person name="Yu Y."/>
            <person name="Sakurai T."/>
            <person name="Umezawa T."/>
            <person name="Bhattacharyya M."/>
            <person name="Sandhu D."/>
            <person name="Valliyodan B."/>
            <person name="Lindquist E."/>
            <person name="Peto M."/>
            <person name="Grant D."/>
            <person name="Shu S."/>
            <person name="Goodstein D."/>
            <person name="Barry K."/>
            <person name="Futrell-Griggs M."/>
            <person name="Abernathy B."/>
            <person name="Du J."/>
            <person name="Tian Z."/>
            <person name="Zhu L."/>
            <person name="Gill N."/>
            <person name="Joshi T."/>
            <person name="Libault M."/>
            <person name="Sethuraman A."/>
            <person name="Zhang X."/>
            <person name="Shinozaki K."/>
            <person name="Nguyen H."/>
            <person name="Wing R."/>
            <person name="Cregan P."/>
            <person name="Specht J."/>
            <person name="Grimwood J."/>
            <person name="Rokhsar D."/>
            <person name="Stacey G."/>
            <person name="Shoemaker R."/>
            <person name="Jackson S."/>
        </authorList>
    </citation>
    <scope>NUCLEOTIDE SEQUENCE</scope>
    <source>
        <tissue evidence="2">Callus</tissue>
    </source>
</reference>
<dbReference type="EnsemblPlants" id="KRH13928">
    <property type="protein sequence ID" value="KRH13928"/>
    <property type="gene ID" value="GLYMA_15G273400"/>
</dbReference>
<evidence type="ECO:0000256" key="1">
    <source>
        <dbReference type="SAM" id="MobiDB-lite"/>
    </source>
</evidence>
<dbReference type="InterPro" id="IPR043584">
    <property type="entry name" value="WIP1/2/3/4/5/6"/>
</dbReference>
<gene>
    <name evidence="3" type="primary">LOC100789060</name>
    <name evidence="2" type="ORF">GLYMA_15G273400</name>
</gene>
<accession>A0A0R0GFE4</accession>
<protein>
    <submittedName>
        <fullName evidence="2 3">Uncharacterized protein</fullName>
    </submittedName>
</protein>
<proteinExistence type="predicted"/>
<keyword evidence="4" id="KW-1185">Reference proteome</keyword>
<feature type="region of interest" description="Disordered" evidence="1">
    <location>
        <begin position="46"/>
        <end position="102"/>
    </location>
</feature>
<dbReference type="PANTHER" id="PTHR45878">
    <property type="entry name" value="ZINC FINGER PROTEIN WIP2"/>
    <property type="match status" value="1"/>
</dbReference>
<dbReference type="Gramene" id="KRH13928">
    <property type="protein sequence ID" value="KRH13928"/>
    <property type="gene ID" value="GLYMA_15G273400"/>
</dbReference>
<dbReference type="ExpressionAtlas" id="A0A0R0GFE4">
    <property type="expression patterns" value="baseline and differential"/>
</dbReference>
<name>A0A0R0GFE4_SOYBN</name>
<reference evidence="2 3" key="1">
    <citation type="journal article" date="2010" name="Nature">
        <title>Genome sequence of the palaeopolyploid soybean.</title>
        <authorList>
            <person name="Schmutz J."/>
            <person name="Cannon S.B."/>
            <person name="Schlueter J."/>
            <person name="Ma J."/>
            <person name="Mitros T."/>
            <person name="Nelson W."/>
            <person name="Hyten D.L."/>
            <person name="Song Q."/>
            <person name="Thelen J.J."/>
            <person name="Cheng J."/>
            <person name="Xu D."/>
            <person name="Hellsten U."/>
            <person name="May G.D."/>
            <person name="Yu Y."/>
            <person name="Sakurai T."/>
            <person name="Umezawa T."/>
            <person name="Bhattacharyya M.K."/>
            <person name="Sandhu D."/>
            <person name="Valliyodan B."/>
            <person name="Lindquist E."/>
            <person name="Peto M."/>
            <person name="Grant D."/>
            <person name="Shu S."/>
            <person name="Goodstein D."/>
            <person name="Barry K."/>
            <person name="Futrell-Griggs M."/>
            <person name="Abernathy B."/>
            <person name="Du J."/>
            <person name="Tian Z."/>
            <person name="Zhu L."/>
            <person name="Gill N."/>
            <person name="Joshi T."/>
            <person name="Libault M."/>
            <person name="Sethuraman A."/>
            <person name="Zhang X.-C."/>
            <person name="Shinozaki K."/>
            <person name="Nguyen H.T."/>
            <person name="Wing R.A."/>
            <person name="Cregan P."/>
            <person name="Specht J."/>
            <person name="Grimwood J."/>
            <person name="Rokhsar D."/>
            <person name="Stacey G."/>
            <person name="Shoemaker R.C."/>
            <person name="Jackson S.A."/>
        </authorList>
    </citation>
    <scope>NUCLEOTIDE SEQUENCE</scope>
    <source>
        <strain evidence="3">cv. Williams 82</strain>
        <tissue evidence="2">Callus</tissue>
    </source>
</reference>
<evidence type="ECO:0000313" key="2">
    <source>
        <dbReference type="EMBL" id="KRH13928.1"/>
    </source>
</evidence>